<accession>A0A644W299</accession>
<organism evidence="3">
    <name type="scientific">bioreactor metagenome</name>
    <dbReference type="NCBI Taxonomy" id="1076179"/>
    <lineage>
        <taxon>unclassified sequences</taxon>
        <taxon>metagenomes</taxon>
        <taxon>ecological metagenomes</taxon>
    </lineage>
</organism>
<feature type="domain" description="GerMN" evidence="2">
    <location>
        <begin position="92"/>
        <end position="181"/>
    </location>
</feature>
<dbReference type="PROSITE" id="PS51257">
    <property type="entry name" value="PROKAR_LIPOPROTEIN"/>
    <property type="match status" value="1"/>
</dbReference>
<sequence>MNKKFTAIIISLLIGFSMVSCQNGDKDNNISEKNNTGSFSNNNDDSKNNINNSNNESSEIVSDDARIYYYDVVTDKIVYINKTIEIKDKATATALINELKKSPNSDISPAISNDISLISAKVNDENDTITLNFSSNFVEAQNLGSGAETNTLKAICNTFGDYFNVSNVIINLDDKPYTSGHILMKDGDSFKVDTNNSIELK</sequence>
<feature type="region of interest" description="Disordered" evidence="1">
    <location>
        <begin position="29"/>
        <end position="57"/>
    </location>
</feature>
<dbReference type="EMBL" id="VSSQ01000571">
    <property type="protein sequence ID" value="MPL97717.1"/>
    <property type="molecule type" value="Genomic_DNA"/>
</dbReference>
<reference evidence="3" key="1">
    <citation type="submission" date="2019-08" db="EMBL/GenBank/DDBJ databases">
        <authorList>
            <person name="Kucharzyk K."/>
            <person name="Murdoch R.W."/>
            <person name="Higgins S."/>
            <person name="Loffler F."/>
        </authorList>
    </citation>
    <scope>NUCLEOTIDE SEQUENCE</scope>
</reference>
<name>A0A644W299_9ZZZZ</name>
<gene>
    <name evidence="3" type="ORF">SDC9_43910</name>
</gene>
<comment type="caution">
    <text evidence="3">The sequence shown here is derived from an EMBL/GenBank/DDBJ whole genome shotgun (WGS) entry which is preliminary data.</text>
</comment>
<dbReference type="Pfam" id="PF10646">
    <property type="entry name" value="Germane"/>
    <property type="match status" value="1"/>
</dbReference>
<evidence type="ECO:0000259" key="2">
    <source>
        <dbReference type="SMART" id="SM00909"/>
    </source>
</evidence>
<protein>
    <recommendedName>
        <fullName evidence="2">GerMN domain-containing protein</fullName>
    </recommendedName>
</protein>
<dbReference type="AlphaFoldDB" id="A0A644W299"/>
<dbReference type="InterPro" id="IPR019606">
    <property type="entry name" value="GerMN"/>
</dbReference>
<feature type="compositionally biased region" description="Low complexity" evidence="1">
    <location>
        <begin position="40"/>
        <end position="57"/>
    </location>
</feature>
<evidence type="ECO:0000256" key="1">
    <source>
        <dbReference type="SAM" id="MobiDB-lite"/>
    </source>
</evidence>
<dbReference type="SMART" id="SM00909">
    <property type="entry name" value="Germane"/>
    <property type="match status" value="1"/>
</dbReference>
<proteinExistence type="predicted"/>
<evidence type="ECO:0000313" key="3">
    <source>
        <dbReference type="EMBL" id="MPL97717.1"/>
    </source>
</evidence>